<keyword evidence="1" id="KW-0472">Membrane</keyword>
<keyword evidence="1" id="KW-1133">Transmembrane helix</keyword>
<comment type="caution">
    <text evidence="2">The sequence shown here is derived from an EMBL/GenBank/DDBJ whole genome shotgun (WGS) entry which is preliminary data.</text>
</comment>
<proteinExistence type="predicted"/>
<evidence type="ECO:0000256" key="1">
    <source>
        <dbReference type="SAM" id="Phobius"/>
    </source>
</evidence>
<feature type="transmembrane region" description="Helical" evidence="1">
    <location>
        <begin position="21"/>
        <end position="50"/>
    </location>
</feature>
<gene>
    <name evidence="2" type="ORF">C3B61_09790</name>
</gene>
<keyword evidence="1" id="KW-0812">Transmembrane</keyword>
<accession>A0A2S3ZFF7</accession>
<reference evidence="2 3" key="1">
    <citation type="submission" date="2018-01" db="EMBL/GenBank/DDBJ databases">
        <title>Cryobacterium sp. nov., from glaciers in China.</title>
        <authorList>
            <person name="Liu Q."/>
            <person name="Xin Y.-H."/>
        </authorList>
    </citation>
    <scope>NUCLEOTIDE SEQUENCE [LARGE SCALE GENOMIC DNA]</scope>
    <source>
        <strain evidence="2 3">TMN-42</strain>
    </source>
</reference>
<sequence length="106" mass="12271">MLPLEDVLKFRRDYVNNIAPEAALVLLTIRGFLLWLVIPIGFVAWLTYFWWARSASLGQCLGWFDLNLVALLQRLLKRFIPRATVRRVPSQQMSAVTHRVTSMSLL</sequence>
<name>A0A2S3ZFF7_9MICO</name>
<evidence type="ECO:0000313" key="2">
    <source>
        <dbReference type="EMBL" id="POH65841.1"/>
    </source>
</evidence>
<dbReference type="AlphaFoldDB" id="A0A2S3ZFF7"/>
<dbReference type="EMBL" id="PPXD01000013">
    <property type="protein sequence ID" value="POH65841.1"/>
    <property type="molecule type" value="Genomic_DNA"/>
</dbReference>
<protein>
    <submittedName>
        <fullName evidence="2">Uncharacterized protein</fullName>
    </submittedName>
</protein>
<keyword evidence="3" id="KW-1185">Reference proteome</keyword>
<dbReference type="Proteomes" id="UP000237340">
    <property type="component" value="Unassembled WGS sequence"/>
</dbReference>
<organism evidence="2 3">
    <name type="scientific">Cryobacterium zongtaii</name>
    <dbReference type="NCBI Taxonomy" id="1259217"/>
    <lineage>
        <taxon>Bacteria</taxon>
        <taxon>Bacillati</taxon>
        <taxon>Actinomycetota</taxon>
        <taxon>Actinomycetes</taxon>
        <taxon>Micrococcales</taxon>
        <taxon>Microbacteriaceae</taxon>
        <taxon>Cryobacterium</taxon>
    </lineage>
</organism>
<evidence type="ECO:0000313" key="3">
    <source>
        <dbReference type="Proteomes" id="UP000237340"/>
    </source>
</evidence>